<name>A0A4R4N997_9ACTN</name>
<dbReference type="AlphaFoldDB" id="A0A4R4N997"/>
<dbReference type="OrthoDB" id="3278287at2"/>
<dbReference type="InterPro" id="IPR011047">
    <property type="entry name" value="Quinoprotein_ADH-like_sf"/>
</dbReference>
<evidence type="ECO:0000313" key="3">
    <source>
        <dbReference type="EMBL" id="TDC05415.1"/>
    </source>
</evidence>
<dbReference type="PROSITE" id="PS51257">
    <property type="entry name" value="PROKAR_LIPOPROTEIN"/>
    <property type="match status" value="1"/>
</dbReference>
<dbReference type="Gene3D" id="2.130.10.10">
    <property type="entry name" value="YVTN repeat-like/Quinoprotein amine dehydrogenase"/>
    <property type="match status" value="1"/>
</dbReference>
<reference evidence="3 4" key="1">
    <citation type="submission" date="2019-02" db="EMBL/GenBank/DDBJ databases">
        <title>Draft genome sequences of novel Actinobacteria.</title>
        <authorList>
            <person name="Sahin N."/>
            <person name="Ay H."/>
            <person name="Saygin H."/>
        </authorList>
    </citation>
    <scope>NUCLEOTIDE SEQUENCE [LARGE SCALE GENOMIC DNA]</scope>
    <source>
        <strain evidence="3 4">KC201</strain>
    </source>
</reference>
<dbReference type="PANTHER" id="PTHR34512">
    <property type="entry name" value="CELL SURFACE PROTEIN"/>
    <property type="match status" value="1"/>
</dbReference>
<evidence type="ECO:0000313" key="4">
    <source>
        <dbReference type="Proteomes" id="UP000295157"/>
    </source>
</evidence>
<dbReference type="InterPro" id="IPR015943">
    <property type="entry name" value="WD40/YVTN_repeat-like_dom_sf"/>
</dbReference>
<evidence type="ECO:0000256" key="1">
    <source>
        <dbReference type="SAM" id="SignalP"/>
    </source>
</evidence>
<organism evidence="3 4">
    <name type="scientific">Nonomuraea longispora</name>
    <dbReference type="NCBI Taxonomy" id="1848320"/>
    <lineage>
        <taxon>Bacteria</taxon>
        <taxon>Bacillati</taxon>
        <taxon>Actinomycetota</taxon>
        <taxon>Actinomycetes</taxon>
        <taxon>Streptosporangiales</taxon>
        <taxon>Streptosporangiaceae</taxon>
        <taxon>Nonomuraea</taxon>
    </lineage>
</organism>
<comment type="caution">
    <text evidence="3">The sequence shown here is derived from an EMBL/GenBank/DDBJ whole genome shotgun (WGS) entry which is preliminary data.</text>
</comment>
<dbReference type="SUPFAM" id="SSF50998">
    <property type="entry name" value="Quinoprotein alcohol dehydrogenase-like"/>
    <property type="match status" value="2"/>
</dbReference>
<keyword evidence="4" id="KW-1185">Reference proteome</keyword>
<feature type="signal peptide" evidence="1">
    <location>
        <begin position="1"/>
        <end position="23"/>
    </location>
</feature>
<feature type="chain" id="PRO_5038666825" description="Pyrrolo-quinoline quinone repeat domain-containing protein" evidence="1">
    <location>
        <begin position="24"/>
        <end position="555"/>
    </location>
</feature>
<dbReference type="Pfam" id="PF13360">
    <property type="entry name" value="PQQ_2"/>
    <property type="match status" value="1"/>
</dbReference>
<keyword evidence="1" id="KW-0732">Signal</keyword>
<protein>
    <recommendedName>
        <fullName evidence="2">Pyrrolo-quinoline quinone repeat domain-containing protein</fullName>
    </recommendedName>
</protein>
<dbReference type="Proteomes" id="UP000295157">
    <property type="component" value="Unassembled WGS sequence"/>
</dbReference>
<dbReference type="EMBL" id="SMJZ01000070">
    <property type="protein sequence ID" value="TDC05415.1"/>
    <property type="molecule type" value="Genomic_DNA"/>
</dbReference>
<sequence length="555" mass="59115">MSSRRMSAAVGLLLLTTGCSLFGGDGEDVPEIRREQTFASAAPRRVADAGPAPGIMREAWRIRGLGQEEQARYIRLEGGQLFIVGADGFDVHDAGTGRKRWHYREPGRELSGFAVNKDNLVIASRSQQGHHLTGLAAGTGRLRWERGGDEGTPFIRGHGNGLAMGEGVVPLLVRGEPTSGDEEEQPDEFLAIDAATGEERWRRPHHGPGCETGTRSAATDTDGSVLVFSESCGDDHYVYAFNPSDGKPLWSRTGTSEDSLVGISVRSGATLIELDEHTRTLVGRDDREIARLNGTGECLSPCSLLRVGDDLGLRHFDESRNVVMSLIDVSNGKVRTLTTPHDITSVTAGGRWYGVSSGLAGTLLPAGLNIVDMATQQLTTVPVPLNLESQGGSLRWLGVAGDHLLVDTSEGDDLIAYASTPARGPLELGGVAKDDWPDACDLLKDVPGKTIARTPMVEGPVKIGEQELARSRCHVDYSDDGDSGQAIAEVEWVSASPAEADGLVDGEPGLYGADEVQKTGESSVRVRKGRFVVEVQSRLSEDLQPIVAGVLASLG</sequence>
<proteinExistence type="predicted"/>
<feature type="domain" description="Pyrrolo-quinoline quinone repeat" evidence="2">
    <location>
        <begin position="185"/>
        <end position="264"/>
    </location>
</feature>
<accession>A0A4R4N997</accession>
<gene>
    <name evidence="3" type="ORF">E1267_19650</name>
</gene>
<evidence type="ECO:0000259" key="2">
    <source>
        <dbReference type="Pfam" id="PF13360"/>
    </source>
</evidence>
<dbReference type="PANTHER" id="PTHR34512:SF30">
    <property type="entry name" value="OUTER MEMBRANE PROTEIN ASSEMBLY FACTOR BAMB"/>
    <property type="match status" value="1"/>
</dbReference>
<dbReference type="InterPro" id="IPR002372">
    <property type="entry name" value="PQQ_rpt_dom"/>
</dbReference>